<dbReference type="InterPro" id="IPR001128">
    <property type="entry name" value="Cyt_P450"/>
</dbReference>
<dbReference type="Pfam" id="PF00067">
    <property type="entry name" value="p450"/>
    <property type="match status" value="1"/>
</dbReference>
<gene>
    <name evidence="4" type="ORF">AAFH96_14685</name>
</gene>
<name>A0ABV5CRA2_9ACTN</name>
<keyword evidence="2" id="KW-0560">Oxidoreductase</keyword>
<dbReference type="InterPro" id="IPR017972">
    <property type="entry name" value="Cyt_P450_CS"/>
</dbReference>
<reference evidence="4 5" key="1">
    <citation type="submission" date="2024-04" db="EMBL/GenBank/DDBJ databases">
        <title>Polymorphospora sp. isolated from Baiyangdian Lake in Xiong'an New Area.</title>
        <authorList>
            <person name="Zhang X."/>
            <person name="Liu J."/>
        </authorList>
    </citation>
    <scope>NUCLEOTIDE SEQUENCE [LARGE SCALE GENOMIC DNA]</scope>
    <source>
        <strain evidence="4 5">2-325</strain>
    </source>
</reference>
<dbReference type="Proteomes" id="UP001582793">
    <property type="component" value="Unassembled WGS sequence"/>
</dbReference>
<accession>A0ABV5CRA2</accession>
<dbReference type="RefSeq" id="WP_375734525.1">
    <property type="nucleotide sequence ID" value="NZ_JBCGDC010000035.1"/>
</dbReference>
<comment type="caution">
    <text evidence="4">The sequence shown here is derived from an EMBL/GenBank/DDBJ whole genome shotgun (WGS) entry which is preliminary data.</text>
</comment>
<dbReference type="InterPro" id="IPR002397">
    <property type="entry name" value="Cyt_P450_B"/>
</dbReference>
<keyword evidence="2" id="KW-0479">Metal-binding</keyword>
<evidence type="ECO:0000313" key="5">
    <source>
        <dbReference type="Proteomes" id="UP001582793"/>
    </source>
</evidence>
<dbReference type="InterPro" id="IPR036396">
    <property type="entry name" value="Cyt_P450_sf"/>
</dbReference>
<evidence type="ECO:0000256" key="2">
    <source>
        <dbReference type="RuleBase" id="RU000461"/>
    </source>
</evidence>
<dbReference type="SUPFAM" id="SSF48264">
    <property type="entry name" value="Cytochrome P450"/>
    <property type="match status" value="1"/>
</dbReference>
<dbReference type="CDD" id="cd11030">
    <property type="entry name" value="CYP105-like"/>
    <property type="match status" value="1"/>
</dbReference>
<organism evidence="4 5">
    <name type="scientific">Polymorphospora lycopeni</name>
    <dbReference type="NCBI Taxonomy" id="3140240"/>
    <lineage>
        <taxon>Bacteria</taxon>
        <taxon>Bacillati</taxon>
        <taxon>Actinomycetota</taxon>
        <taxon>Actinomycetes</taxon>
        <taxon>Micromonosporales</taxon>
        <taxon>Micromonosporaceae</taxon>
        <taxon>Polymorphospora</taxon>
    </lineage>
</organism>
<evidence type="ECO:0000256" key="3">
    <source>
        <dbReference type="SAM" id="MobiDB-lite"/>
    </source>
</evidence>
<keyword evidence="2" id="KW-0349">Heme</keyword>
<feature type="compositionally biased region" description="Polar residues" evidence="3">
    <location>
        <begin position="1"/>
        <end position="14"/>
    </location>
</feature>
<keyword evidence="2" id="KW-0408">Iron</keyword>
<dbReference type="PROSITE" id="PS00086">
    <property type="entry name" value="CYTOCHROME_P450"/>
    <property type="match status" value="1"/>
</dbReference>
<evidence type="ECO:0000313" key="4">
    <source>
        <dbReference type="EMBL" id="MFB6394346.1"/>
    </source>
</evidence>
<dbReference type="EMBL" id="JBCGDC010000035">
    <property type="protein sequence ID" value="MFB6394346.1"/>
    <property type="molecule type" value="Genomic_DNA"/>
</dbReference>
<feature type="region of interest" description="Disordered" evidence="3">
    <location>
        <begin position="1"/>
        <end position="32"/>
    </location>
</feature>
<dbReference type="PANTHER" id="PTHR46696:SF1">
    <property type="entry name" value="CYTOCHROME P450 YJIB-RELATED"/>
    <property type="match status" value="1"/>
</dbReference>
<keyword evidence="2" id="KW-0503">Monooxygenase</keyword>
<comment type="similarity">
    <text evidence="1 2">Belongs to the cytochrome P450 family.</text>
</comment>
<dbReference type="Gene3D" id="1.10.630.10">
    <property type="entry name" value="Cytochrome P450"/>
    <property type="match status" value="1"/>
</dbReference>
<protein>
    <submittedName>
        <fullName evidence="4">Cytochrome P450</fullName>
    </submittedName>
</protein>
<dbReference type="PANTHER" id="PTHR46696">
    <property type="entry name" value="P450, PUTATIVE (EUROFUNG)-RELATED"/>
    <property type="match status" value="1"/>
</dbReference>
<dbReference type="PRINTS" id="PR00385">
    <property type="entry name" value="P450"/>
</dbReference>
<sequence>MTTDVTQQPSSTGSEPAGMPTLRSNPFDPPDRLAELRRTGPVTRLRYPDGHLGWLVTGHAVARAILADQRFSARSELKRVPVARPSVAPFYGRPALPGWFLDMDPPDHTRLRRLLAGHFTVHRAEALTPRIERIVAERLDAMAAAGGPCDLVDAFALPIPSMVICELLGVPYAERAEFQRNSVTLFSLEVTADEADAAMAALDTLLRDLVRRPRQEPPGDLLGALSASGRLSEEELTGVGVLLLTAGHETVASMLGLGTFALLCHPEQLRLLHDGNVDVTNAVDELLRYLSIFHFGVPRTPLEDVEIGGVPIRAGESVTVSLPAANRDPARFTGPDTLDLARPARGHLAFGFGVHQCIGQNLARVQMRIAYPALLRRFPSLRLAVPTQDVHLSVDMGFYGVHHLPVTW</sequence>
<dbReference type="PRINTS" id="PR00359">
    <property type="entry name" value="BP450"/>
</dbReference>
<evidence type="ECO:0000256" key="1">
    <source>
        <dbReference type="ARBA" id="ARBA00010617"/>
    </source>
</evidence>
<proteinExistence type="inferred from homology"/>
<keyword evidence="5" id="KW-1185">Reference proteome</keyword>